<dbReference type="Gene3D" id="3.30.420.10">
    <property type="entry name" value="Ribonuclease H-like superfamily/Ribonuclease H"/>
    <property type="match status" value="1"/>
</dbReference>
<dbReference type="Proteomes" id="UP000502823">
    <property type="component" value="Unassembled WGS sequence"/>
</dbReference>
<protein>
    <submittedName>
        <fullName evidence="1">Uncharacterized protein</fullName>
    </submittedName>
</protein>
<dbReference type="GO" id="GO:0003676">
    <property type="term" value="F:nucleic acid binding"/>
    <property type="evidence" value="ECO:0007669"/>
    <property type="project" value="InterPro"/>
</dbReference>
<dbReference type="OrthoDB" id="8196714at2759"/>
<dbReference type="InterPro" id="IPR036397">
    <property type="entry name" value="RNaseH_sf"/>
</dbReference>
<dbReference type="InParanoid" id="A0A6L2PF01"/>
<dbReference type="EMBL" id="BLKM01000111">
    <property type="protein sequence ID" value="GFG29115.1"/>
    <property type="molecule type" value="Genomic_DNA"/>
</dbReference>
<sequence>MKELLRRRKFRTDDDLKRVVRDSARSIPKDWYTAAIQKSIERWQRCTDLGGEYVEGAAV</sequence>
<proteinExistence type="predicted"/>
<reference evidence="2" key="1">
    <citation type="submission" date="2020-01" db="EMBL/GenBank/DDBJ databases">
        <title>Draft genome sequence of the Termite Coptotermes fromosanus.</title>
        <authorList>
            <person name="Itakura S."/>
            <person name="Yosikawa Y."/>
            <person name="Umezawa K."/>
        </authorList>
    </citation>
    <scope>NUCLEOTIDE SEQUENCE [LARGE SCALE GENOMIC DNA]</scope>
</reference>
<keyword evidence="2" id="KW-1185">Reference proteome</keyword>
<dbReference type="AlphaFoldDB" id="A0A6L2PF01"/>
<name>A0A6L2PF01_COPFO</name>
<organism evidence="1 2">
    <name type="scientific">Coptotermes formosanus</name>
    <name type="common">Formosan subterranean termite</name>
    <dbReference type="NCBI Taxonomy" id="36987"/>
    <lineage>
        <taxon>Eukaryota</taxon>
        <taxon>Metazoa</taxon>
        <taxon>Ecdysozoa</taxon>
        <taxon>Arthropoda</taxon>
        <taxon>Hexapoda</taxon>
        <taxon>Insecta</taxon>
        <taxon>Pterygota</taxon>
        <taxon>Neoptera</taxon>
        <taxon>Polyneoptera</taxon>
        <taxon>Dictyoptera</taxon>
        <taxon>Blattodea</taxon>
        <taxon>Blattoidea</taxon>
        <taxon>Termitoidae</taxon>
        <taxon>Rhinotermitidae</taxon>
        <taxon>Coptotermes</taxon>
    </lineage>
</organism>
<evidence type="ECO:0000313" key="2">
    <source>
        <dbReference type="Proteomes" id="UP000502823"/>
    </source>
</evidence>
<accession>A0A6L2PF01</accession>
<evidence type="ECO:0000313" key="1">
    <source>
        <dbReference type="EMBL" id="GFG29115.1"/>
    </source>
</evidence>
<gene>
    <name evidence="1" type="ORF">Cfor_00282</name>
</gene>
<comment type="caution">
    <text evidence="1">The sequence shown here is derived from an EMBL/GenBank/DDBJ whole genome shotgun (WGS) entry which is preliminary data.</text>
</comment>